<feature type="compositionally biased region" description="Basic residues" evidence="1">
    <location>
        <begin position="613"/>
        <end position="622"/>
    </location>
</feature>
<feature type="region of interest" description="Disordered" evidence="1">
    <location>
        <begin position="562"/>
        <end position="658"/>
    </location>
</feature>
<feature type="compositionally biased region" description="Basic and acidic residues" evidence="1">
    <location>
        <begin position="267"/>
        <end position="277"/>
    </location>
</feature>
<dbReference type="AlphaFoldDB" id="A0A367XSS1"/>
<dbReference type="SUPFAM" id="SSF101447">
    <property type="entry name" value="Formin homology 2 domain (FH2 domain)"/>
    <property type="match status" value="1"/>
</dbReference>
<organism evidence="2 3">
    <name type="scientific">Candida viswanathii</name>
    <dbReference type="NCBI Taxonomy" id="5486"/>
    <lineage>
        <taxon>Eukaryota</taxon>
        <taxon>Fungi</taxon>
        <taxon>Dikarya</taxon>
        <taxon>Ascomycota</taxon>
        <taxon>Saccharomycotina</taxon>
        <taxon>Pichiomycetes</taxon>
        <taxon>Debaryomycetaceae</taxon>
        <taxon>Candida/Lodderomyces clade</taxon>
        <taxon>Candida</taxon>
    </lineage>
</organism>
<reference evidence="2 3" key="1">
    <citation type="submission" date="2018-06" db="EMBL/GenBank/DDBJ databases">
        <title>Whole genome sequencing of Candida tropicalis (genome annotated by CSBL at Korea University).</title>
        <authorList>
            <person name="Ahn J."/>
        </authorList>
    </citation>
    <scope>NUCLEOTIDE SEQUENCE [LARGE SCALE GENOMIC DNA]</scope>
    <source>
        <strain evidence="2 3">ATCC 20962</strain>
    </source>
</reference>
<dbReference type="EMBL" id="QLNQ01000029">
    <property type="protein sequence ID" value="RCK56683.1"/>
    <property type="molecule type" value="Genomic_DNA"/>
</dbReference>
<feature type="compositionally biased region" description="Pro residues" evidence="1">
    <location>
        <begin position="209"/>
        <end position="234"/>
    </location>
</feature>
<protein>
    <submittedName>
        <fullName evidence="2">Uncharacterized protein</fullName>
    </submittedName>
</protein>
<evidence type="ECO:0000313" key="2">
    <source>
        <dbReference type="EMBL" id="RCK56683.1"/>
    </source>
</evidence>
<feature type="compositionally biased region" description="Basic and acidic residues" evidence="1">
    <location>
        <begin position="445"/>
        <end position="456"/>
    </location>
</feature>
<keyword evidence="3" id="KW-1185">Reference proteome</keyword>
<feature type="compositionally biased region" description="Basic and acidic residues" evidence="1">
    <location>
        <begin position="405"/>
        <end position="419"/>
    </location>
</feature>
<feature type="region of interest" description="Disordered" evidence="1">
    <location>
        <begin position="1"/>
        <end position="35"/>
    </location>
</feature>
<dbReference type="STRING" id="5486.A0A367XSS1"/>
<accession>A0A367XSS1</accession>
<dbReference type="OrthoDB" id="4023212at2759"/>
<comment type="caution">
    <text evidence="2">The sequence shown here is derived from an EMBL/GenBank/DDBJ whole genome shotgun (WGS) entry which is preliminary data.</text>
</comment>
<name>A0A367XSS1_9ASCO</name>
<evidence type="ECO:0000313" key="3">
    <source>
        <dbReference type="Proteomes" id="UP000253472"/>
    </source>
</evidence>
<gene>
    <name evidence="2" type="ORF">Cantr_05647</name>
</gene>
<feature type="compositionally biased region" description="Low complexity" evidence="1">
    <location>
        <begin position="566"/>
        <end position="578"/>
    </location>
</feature>
<proteinExistence type="predicted"/>
<feature type="region of interest" description="Disordered" evidence="1">
    <location>
        <begin position="394"/>
        <end position="419"/>
    </location>
</feature>
<dbReference type="Proteomes" id="UP000253472">
    <property type="component" value="Unassembled WGS sequence"/>
</dbReference>
<feature type="region of interest" description="Disordered" evidence="1">
    <location>
        <begin position="206"/>
        <end position="277"/>
    </location>
</feature>
<sequence>MRIPAHLHAYHNELQPPRMSSHNSDNEDESHHHHHKVPFLQTIIAPRPDIHDMIERTHIEDMRAFNVGRNTVELIKNDQNELEILEKRIADKPNEPDDEVESLCSVIEEPVQSDLFLNIGNTLSCPSRLETLEIISDGDLNRDETVSIEDNSTVSASPSTATFSYQPTMEGAVHEFESYRSEQPILQTNFSQPMPKREIYGFIISKQQSPPPVPAPPSQQLLPPPPRPPPPPPSSHLRPRPPPEEDIEQENRGRRLPPLPATPPSETEAKFTTPKDKIFDLSGKTDFTISPVTPLTLPSATPTKSSSGSQLILTTFHGGVSSSESSPVTVVPSSPKHTLMDPIEFPEEKRFPSVDEELVSFIVSKNKLLSHHQKWLETLSQLQMQPQLQIMGQRRTAEGEEGEREWETKRNAAGGEEQRGKNLKTVLNLKRITNIEDTLDDEDKEGDKESRNKNDQKISPSFTPQEKHIQFMHPGKKKQLKELFYKNTNNTTTKLNHSTVTLTPKVKTKTSVASLDSSISLNLESKKAYQQDKLVRSSPGYLIHKAIDSPASLPTLRSNTERMVSRKISSSSDKTTISNDTMIEVLGKPETIDTNYNSSREFIPTRAPPPPKINHHHHHQQQHHAQTNIANSDHPHHPQDVDTEENASSSQSSKISKQEKFQEFSKKIFKKGSQSSLEAKTFYEKLLRKEKKRGKAGSSGVDKNIQTDDITNTLTLEMLGIKKKREKQYKEEVTLSLKSFLDANSLSSVVDSFKDYVERSLI</sequence>
<evidence type="ECO:0000256" key="1">
    <source>
        <dbReference type="SAM" id="MobiDB-lite"/>
    </source>
</evidence>
<feature type="region of interest" description="Disordered" evidence="1">
    <location>
        <begin position="438"/>
        <end position="465"/>
    </location>
</feature>